<dbReference type="Pfam" id="PF02597">
    <property type="entry name" value="ThiS"/>
    <property type="match status" value="1"/>
</dbReference>
<proteinExistence type="predicted"/>
<accession>A0A1Y5NJX6</accession>
<dbReference type="EMBL" id="NDYR01000001">
    <property type="protein sequence ID" value="OUT19804.1"/>
    <property type="molecule type" value="Genomic_DNA"/>
</dbReference>
<dbReference type="AlphaFoldDB" id="A0A1Y5NJX6"/>
<gene>
    <name evidence="1" type="ORF">B9N61_00195</name>
</gene>
<dbReference type="RefSeq" id="WP_087585430.1">
    <property type="nucleotide sequence ID" value="NZ_CABMKP010000001.1"/>
</dbReference>
<evidence type="ECO:0000313" key="2">
    <source>
        <dbReference type="Proteomes" id="UP000196534"/>
    </source>
</evidence>
<dbReference type="Gene3D" id="3.10.20.30">
    <property type="match status" value="1"/>
</dbReference>
<sequence>MIEIEFLGPIGLENIKVEAKNLGEIKEALSQKEELKKWLNICAVAVNDEIVSDINFALKSGDKISILPPVCGG</sequence>
<protein>
    <submittedName>
        <fullName evidence="1">Molybdopterin synthase sulfur carrier subunit</fullName>
    </submittedName>
</protein>
<name>A0A1Y5NJX6_9BACT</name>
<dbReference type="InterPro" id="IPR016155">
    <property type="entry name" value="Mopterin_synth/thiamin_S_b"/>
</dbReference>
<dbReference type="Proteomes" id="UP000196534">
    <property type="component" value="Unassembled WGS sequence"/>
</dbReference>
<evidence type="ECO:0000313" key="1">
    <source>
        <dbReference type="EMBL" id="OUT19804.1"/>
    </source>
</evidence>
<comment type="caution">
    <text evidence="1">The sequence shown here is derived from an EMBL/GenBank/DDBJ whole genome shotgun (WGS) entry which is preliminary data.</text>
</comment>
<dbReference type="InterPro" id="IPR012675">
    <property type="entry name" value="Beta-grasp_dom_sf"/>
</dbReference>
<dbReference type="SUPFAM" id="SSF54285">
    <property type="entry name" value="MoaD/ThiS"/>
    <property type="match status" value="1"/>
</dbReference>
<dbReference type="InterPro" id="IPR003749">
    <property type="entry name" value="ThiS/MoaD-like"/>
</dbReference>
<organism evidence="1 2">
    <name type="scientific">Campylobacter concisus</name>
    <dbReference type="NCBI Taxonomy" id="199"/>
    <lineage>
        <taxon>Bacteria</taxon>
        <taxon>Pseudomonadati</taxon>
        <taxon>Campylobacterota</taxon>
        <taxon>Epsilonproteobacteria</taxon>
        <taxon>Campylobacterales</taxon>
        <taxon>Campylobacteraceae</taxon>
        <taxon>Campylobacter</taxon>
    </lineage>
</organism>
<reference evidence="1 2" key="1">
    <citation type="submission" date="2017-04" db="EMBL/GenBank/DDBJ databases">
        <title>Complete genome of Campylobacter concisus ATCC 33237T and draft genomes for an additional eight well characterized C. concisus strains.</title>
        <authorList>
            <person name="Cornelius A.J."/>
            <person name="Miller W.G."/>
            <person name="Lastovica A.J."/>
            <person name="On S.L."/>
            <person name="French N.P."/>
            <person name="Vandenberg O."/>
            <person name="Biggs P.J."/>
        </authorList>
    </citation>
    <scope>NUCLEOTIDE SEQUENCE [LARGE SCALE GENOMIC DNA]</scope>
    <source>
        <strain evidence="1 2">Lasto205.94</strain>
    </source>
</reference>